<name>S9UDW1_9TRYP</name>
<reference evidence="2 4" key="1">
    <citation type="journal article" date="2013" name="PLoS ONE">
        <title>Predicting the Proteins of Angomonas deanei, Strigomonas culicis and Their Respective Endosymbionts Reveals New Aspects of the Trypanosomatidae Family.</title>
        <authorList>
            <person name="Motta M.C."/>
            <person name="Martins A.C."/>
            <person name="de Souza S.S."/>
            <person name="Catta-Preta C.M."/>
            <person name="Silva R."/>
            <person name="Klein C.C."/>
            <person name="de Almeida L.G."/>
            <person name="de Lima Cunha O."/>
            <person name="Ciapina L.P."/>
            <person name="Brocchi M."/>
            <person name="Colabardini A.C."/>
            <person name="de Araujo Lima B."/>
            <person name="Machado C.R."/>
            <person name="de Almeida Soares C.M."/>
            <person name="Probst C.M."/>
            <person name="de Menezes C.B."/>
            <person name="Thompson C.E."/>
            <person name="Bartholomeu D.C."/>
            <person name="Gradia D.F."/>
            <person name="Pavoni D.P."/>
            <person name="Grisard E.C."/>
            <person name="Fantinatti-Garboggini F."/>
            <person name="Marchini F.K."/>
            <person name="Rodrigues-Luiz G.F."/>
            <person name="Wagner G."/>
            <person name="Goldman G.H."/>
            <person name="Fietto J.L."/>
            <person name="Elias M.C."/>
            <person name="Goldman M.H."/>
            <person name="Sagot M.F."/>
            <person name="Pereira M."/>
            <person name="Stoco P.H."/>
            <person name="de Mendonca-Neto R.P."/>
            <person name="Teixeira S.M."/>
            <person name="Maciel T.E."/>
            <person name="de Oliveira Mendes T.A."/>
            <person name="Urmenyi T.P."/>
            <person name="de Souza W."/>
            <person name="Schenkman S."/>
            <person name="de Vasconcelos A.T."/>
        </authorList>
    </citation>
    <scope>NUCLEOTIDE SEQUENCE [LARGE SCALE GENOMIC DNA]</scope>
</reference>
<dbReference type="Proteomes" id="UP000015354">
    <property type="component" value="Unassembled WGS sequence"/>
</dbReference>
<dbReference type="AlphaFoldDB" id="S9UDW1"/>
<proteinExistence type="predicted"/>
<evidence type="ECO:0000313" key="4">
    <source>
        <dbReference type="Proteomes" id="UP000015354"/>
    </source>
</evidence>
<sequence>MKSNPEEDKKQEQTLAKLQWLIGRSKLDFKGNPSQFEISKTQKTVEKQRQQRVNAFAAGEEFLPFWHGAAPLALDAVRCDYLKGVDNHKFAQQAELHCNRSRQRVDPESGMEEIRRALTWESAPVRPVTESRDASASAAGEVAHAHPRRRLDAHVINSLPPHERAAAFREDILAHPKHTFQSASGHRSRWQSGTQLGEIMAPPPCAGKNSRKRNAVRVTSLQ</sequence>
<keyword evidence="4" id="KW-1185">Reference proteome</keyword>
<accession>S9UDW1</accession>
<dbReference type="EMBL" id="ATMH01001948">
    <property type="protein sequence ID" value="EPY33818.1"/>
    <property type="molecule type" value="Genomic_DNA"/>
</dbReference>
<organism evidence="2 4">
    <name type="scientific">Strigomonas culicis</name>
    <dbReference type="NCBI Taxonomy" id="28005"/>
    <lineage>
        <taxon>Eukaryota</taxon>
        <taxon>Discoba</taxon>
        <taxon>Euglenozoa</taxon>
        <taxon>Kinetoplastea</taxon>
        <taxon>Metakinetoplastina</taxon>
        <taxon>Trypanosomatida</taxon>
        <taxon>Trypanosomatidae</taxon>
        <taxon>Strigomonadinae</taxon>
        <taxon>Strigomonas</taxon>
    </lineage>
</organism>
<evidence type="ECO:0000313" key="2">
    <source>
        <dbReference type="EMBL" id="EPY29002.1"/>
    </source>
</evidence>
<comment type="caution">
    <text evidence="2">The sequence shown here is derived from an EMBL/GenBank/DDBJ whole genome shotgun (WGS) entry which is preliminary data.</text>
</comment>
<evidence type="ECO:0000313" key="3">
    <source>
        <dbReference type="EMBL" id="EPY33818.1"/>
    </source>
</evidence>
<evidence type="ECO:0000256" key="1">
    <source>
        <dbReference type="SAM" id="MobiDB-lite"/>
    </source>
</evidence>
<dbReference type="OrthoDB" id="260323at2759"/>
<gene>
    <name evidence="3" type="ORF">STCU_01948</name>
    <name evidence="2" type="ORF">STCU_04774</name>
</gene>
<feature type="region of interest" description="Disordered" evidence="1">
    <location>
        <begin position="196"/>
        <end position="222"/>
    </location>
</feature>
<dbReference type="EMBL" id="ATMH01004774">
    <property type="protein sequence ID" value="EPY29002.1"/>
    <property type="molecule type" value="Genomic_DNA"/>
</dbReference>
<protein>
    <submittedName>
        <fullName evidence="2">Uncharacterized protein</fullName>
    </submittedName>
</protein>
<reference evidence="2" key="2">
    <citation type="submission" date="2013-03" db="EMBL/GenBank/DDBJ databases">
        <authorList>
            <person name="Motta M.C.M."/>
            <person name="Martins A.C.A."/>
            <person name="Preta C.M.C.C."/>
            <person name="Silva R."/>
            <person name="de Souza S.S."/>
            <person name="Klein C.C."/>
            <person name="de Almeida L.G.P."/>
            <person name="Cunha O.L."/>
            <person name="Colabardini A.C."/>
            <person name="Lima B.A."/>
            <person name="Machado C.R."/>
            <person name="Soares C.M.A."/>
            <person name="de Menezes C.B.A."/>
            <person name="Bartolomeu D.C."/>
            <person name="Grisard E.C."/>
            <person name="Fantinatti-Garboggini F."/>
            <person name="Rodrigues-Luiz G.F."/>
            <person name="Wagner G."/>
            <person name="Goldman G.H."/>
            <person name="Fietto J.L.R."/>
            <person name="Ciapina L.P."/>
            <person name="Brocchi M."/>
            <person name="Elias M.C."/>
            <person name="Goldman M.H.S."/>
            <person name="Sagot M.-F."/>
            <person name="Pereira M."/>
            <person name="Stoco P.H."/>
            <person name="Teixeira S.M.R."/>
            <person name="de Mendonca-Neto R.P."/>
            <person name="Maciel T.E.F."/>
            <person name="Mendes T.A.O."/>
            <person name="Urmenyi T.P."/>
            <person name="Teixeira M.M.G."/>
            <person name="de Camargo E.F.P."/>
            <person name="de Sousa W."/>
            <person name="Schenkman S."/>
            <person name="de Vasconcelos A.T.R."/>
        </authorList>
    </citation>
    <scope>NUCLEOTIDE SEQUENCE</scope>
</reference>